<evidence type="ECO:0000256" key="3">
    <source>
        <dbReference type="ARBA" id="ARBA00023163"/>
    </source>
</evidence>
<dbReference type="GO" id="GO:0032502">
    <property type="term" value="P:developmental process"/>
    <property type="evidence" value="ECO:0007669"/>
    <property type="project" value="TreeGrafter"/>
</dbReference>
<dbReference type="Pfam" id="PF00010">
    <property type="entry name" value="HLH"/>
    <property type="match status" value="1"/>
</dbReference>
<dbReference type="GO" id="GO:0000977">
    <property type="term" value="F:RNA polymerase II transcription regulatory region sequence-specific DNA binding"/>
    <property type="evidence" value="ECO:0007669"/>
    <property type="project" value="TreeGrafter"/>
</dbReference>
<dbReference type="Gene3D" id="4.10.280.10">
    <property type="entry name" value="Helix-loop-helix DNA-binding domain"/>
    <property type="match status" value="1"/>
</dbReference>
<dbReference type="PANTHER" id="PTHR23349">
    <property type="entry name" value="BASIC HELIX-LOOP-HELIX TRANSCRIPTION FACTOR, TWIST"/>
    <property type="match status" value="1"/>
</dbReference>
<feature type="compositionally biased region" description="Low complexity" evidence="5">
    <location>
        <begin position="246"/>
        <end position="256"/>
    </location>
</feature>
<keyword evidence="4" id="KW-0539">Nucleus</keyword>
<dbReference type="SMART" id="SM00353">
    <property type="entry name" value="HLH"/>
    <property type="match status" value="1"/>
</dbReference>
<sequence>MVAGLAEMYSSNCVDTMDGDTRHLLYESHSFIGSGSSCSSMDLLLYDEDSNQSDCSTTYSCASDQDFAAGAGRMRRRRGKCPQQQMQQRQAANLRERRRMQSINDAFEGLRAHIPTLPYEKRLSKVDTLKLAIGYINFLTELVRSDRGAASAEGVRLQPGSKLHRQPTKEEPKKIIIRDLAIDNEDTKDMEGSYWWKRVVAMDRGGAYGSPYAAHSLSWSSNKENGCNGVMFAKVWTPEIPPPNNKSPDSNSNSFS</sequence>
<dbReference type="PANTHER" id="PTHR23349:SF112">
    <property type="entry name" value="48 RELATED 1, ISOFORM B"/>
    <property type="match status" value="1"/>
</dbReference>
<feature type="domain" description="BHLH" evidence="6">
    <location>
        <begin position="87"/>
        <end position="139"/>
    </location>
</feature>
<keyword evidence="8" id="KW-1185">Reference proteome</keyword>
<proteinExistence type="predicted"/>
<dbReference type="Proteomes" id="UP001152759">
    <property type="component" value="Chromosome 4"/>
</dbReference>
<dbReference type="AlphaFoldDB" id="A0A9P0A834"/>
<name>A0A9P0A834_BEMTA</name>
<dbReference type="InterPro" id="IPR011598">
    <property type="entry name" value="bHLH_dom"/>
</dbReference>
<keyword evidence="3" id="KW-0804">Transcription</keyword>
<reference evidence="7" key="1">
    <citation type="submission" date="2021-12" db="EMBL/GenBank/DDBJ databases">
        <authorList>
            <person name="King R."/>
        </authorList>
    </citation>
    <scope>NUCLEOTIDE SEQUENCE</scope>
</reference>
<dbReference type="CDD" id="cd11417">
    <property type="entry name" value="bHLH_TS_PTF1A"/>
    <property type="match status" value="1"/>
</dbReference>
<evidence type="ECO:0000313" key="8">
    <source>
        <dbReference type="Proteomes" id="UP001152759"/>
    </source>
</evidence>
<evidence type="ECO:0000256" key="5">
    <source>
        <dbReference type="SAM" id="MobiDB-lite"/>
    </source>
</evidence>
<accession>A0A9P0A834</accession>
<feature type="region of interest" description="Disordered" evidence="5">
    <location>
        <begin position="236"/>
        <end position="256"/>
    </location>
</feature>
<dbReference type="SUPFAM" id="SSF47459">
    <property type="entry name" value="HLH, helix-loop-helix DNA-binding domain"/>
    <property type="match status" value="1"/>
</dbReference>
<keyword evidence="2" id="KW-0238">DNA-binding</keyword>
<evidence type="ECO:0000256" key="4">
    <source>
        <dbReference type="ARBA" id="ARBA00023242"/>
    </source>
</evidence>
<dbReference type="InterPro" id="IPR036638">
    <property type="entry name" value="HLH_DNA-bd_sf"/>
</dbReference>
<organism evidence="7 8">
    <name type="scientific">Bemisia tabaci</name>
    <name type="common">Sweetpotato whitefly</name>
    <name type="synonym">Aleurodes tabaci</name>
    <dbReference type="NCBI Taxonomy" id="7038"/>
    <lineage>
        <taxon>Eukaryota</taxon>
        <taxon>Metazoa</taxon>
        <taxon>Ecdysozoa</taxon>
        <taxon>Arthropoda</taxon>
        <taxon>Hexapoda</taxon>
        <taxon>Insecta</taxon>
        <taxon>Pterygota</taxon>
        <taxon>Neoptera</taxon>
        <taxon>Paraneoptera</taxon>
        <taxon>Hemiptera</taxon>
        <taxon>Sternorrhyncha</taxon>
        <taxon>Aleyrodoidea</taxon>
        <taxon>Aleyrodidae</taxon>
        <taxon>Aleyrodinae</taxon>
        <taxon>Bemisia</taxon>
    </lineage>
</organism>
<dbReference type="FunFam" id="4.10.280.10:FF:000035">
    <property type="entry name" value="Pancreas-specific transcription factor 1a"/>
    <property type="match status" value="1"/>
</dbReference>
<dbReference type="InterPro" id="IPR050283">
    <property type="entry name" value="E-box_TF_Regulators"/>
</dbReference>
<evidence type="ECO:0000313" key="7">
    <source>
        <dbReference type="EMBL" id="CAH0388594.1"/>
    </source>
</evidence>
<gene>
    <name evidence="7" type="ORF">BEMITA_LOCUS7501</name>
</gene>
<evidence type="ECO:0000259" key="6">
    <source>
        <dbReference type="PROSITE" id="PS50888"/>
    </source>
</evidence>
<dbReference type="EMBL" id="OU963865">
    <property type="protein sequence ID" value="CAH0388594.1"/>
    <property type="molecule type" value="Genomic_DNA"/>
</dbReference>
<keyword evidence="1" id="KW-0805">Transcription regulation</keyword>
<evidence type="ECO:0000256" key="1">
    <source>
        <dbReference type="ARBA" id="ARBA00023015"/>
    </source>
</evidence>
<evidence type="ECO:0000256" key="2">
    <source>
        <dbReference type="ARBA" id="ARBA00023125"/>
    </source>
</evidence>
<dbReference type="GO" id="GO:0046983">
    <property type="term" value="F:protein dimerization activity"/>
    <property type="evidence" value="ECO:0007669"/>
    <property type="project" value="InterPro"/>
</dbReference>
<protein>
    <recommendedName>
        <fullName evidence="6">BHLH domain-containing protein</fullName>
    </recommendedName>
</protein>
<dbReference type="PROSITE" id="PS50888">
    <property type="entry name" value="BHLH"/>
    <property type="match status" value="1"/>
</dbReference>
<dbReference type="GO" id="GO:0000981">
    <property type="term" value="F:DNA-binding transcription factor activity, RNA polymerase II-specific"/>
    <property type="evidence" value="ECO:0007669"/>
    <property type="project" value="TreeGrafter"/>
</dbReference>